<feature type="compositionally biased region" description="Basic and acidic residues" evidence="3">
    <location>
        <begin position="207"/>
        <end position="219"/>
    </location>
</feature>
<keyword evidence="6" id="KW-1185">Reference proteome</keyword>
<sequence length="666" mass="72396">KATSENLPVGAEDMFVSLDIVDKIKSKQTPAKYAVSVIKRRLTHKNPNVQLLAIKLLDTCAKNSGSHFLVEVATRDFMDSLVAIGGALNMATLDVRKAALALIQTWGLSFKGKPELSYACEVYESLKREGVPFPAVEQAEVSSIMVDTTTAPAWTESDTSPLPQLGITDAVRVCDGCYLKLVAKAAGATTTSANASKNSGRNTPQRNDSRQAADTALRKEQEDIERAIAASLTASGSVTKNTQPNPKPVVDEEEDEDLKAAIEASLRDLKLNEEKSAPGVHYPSVNVGGSTFSGFGGNTESTAPATGNASAGDSNELSNIEIDNLKVFADLVERMDADVQQRGIGVMSHSQISLFALQPKLQSSLDNAVSKYRESMDMNEKVANALQMYDRMLQDRLIARGASIYGPPPTQQHWTQPQGYYTPQQPFQIPQGAPQTYIQPQQSFQSQQIPFQGTQPQQAWAGYSENTSYVSSSEQHDHAVYPQNQTQDATYQQQPLPPANFVAAQQPTNFLPAVASYPANSSGYAASPPNLAYQQQQQFPQDAYAPSINTGDQQQQQPTQDSYAPSSAPTQQGFGYNSLQGLQFSQDPQSQNLPGQTSQIPQHQPVLQQNSQVYSHDPQYTYGSPPPHQQGGQSQHDAGGYFNQQTQAHPQSQNILPTQEAPLIEF</sequence>
<dbReference type="PROSITE" id="PS50330">
    <property type="entry name" value="UIM"/>
    <property type="match status" value="1"/>
</dbReference>
<dbReference type="SMART" id="SM00288">
    <property type="entry name" value="VHS"/>
    <property type="match status" value="1"/>
</dbReference>
<feature type="region of interest" description="Disordered" evidence="3">
    <location>
        <begin position="296"/>
        <end position="315"/>
    </location>
</feature>
<keyword evidence="2" id="KW-0967">Endosome</keyword>
<protein>
    <submittedName>
        <fullName evidence="5">Vacuolar protein-sorting-associated protein 27</fullName>
    </submittedName>
</protein>
<gene>
    <name evidence="5" type="primary">VPS27</name>
    <name evidence="5" type="ORF">HK100_009853</name>
</gene>
<dbReference type="InterPro" id="IPR002014">
    <property type="entry name" value="VHS_dom"/>
</dbReference>
<evidence type="ECO:0000256" key="1">
    <source>
        <dbReference type="ARBA" id="ARBA00004125"/>
    </source>
</evidence>
<feature type="compositionally biased region" description="Polar residues" evidence="3">
    <location>
        <begin position="232"/>
        <end position="244"/>
    </location>
</feature>
<dbReference type="GO" id="GO:0006623">
    <property type="term" value="P:protein targeting to vacuole"/>
    <property type="evidence" value="ECO:0007669"/>
    <property type="project" value="TreeGrafter"/>
</dbReference>
<organism evidence="5 6">
    <name type="scientific">Physocladia obscura</name>
    <dbReference type="NCBI Taxonomy" id="109957"/>
    <lineage>
        <taxon>Eukaryota</taxon>
        <taxon>Fungi</taxon>
        <taxon>Fungi incertae sedis</taxon>
        <taxon>Chytridiomycota</taxon>
        <taxon>Chytridiomycota incertae sedis</taxon>
        <taxon>Chytridiomycetes</taxon>
        <taxon>Chytridiales</taxon>
        <taxon>Chytriomycetaceae</taxon>
        <taxon>Physocladia</taxon>
    </lineage>
</organism>
<dbReference type="PROSITE" id="PS50179">
    <property type="entry name" value="VHS"/>
    <property type="match status" value="1"/>
</dbReference>
<comment type="subcellular location">
    <subcellularLocation>
        <location evidence="1">Endosome membrane</location>
        <topology evidence="1">Peripheral membrane protein</topology>
        <orientation evidence="1">Cytoplasmic side</orientation>
    </subcellularLocation>
</comment>
<dbReference type="Proteomes" id="UP001211907">
    <property type="component" value="Unassembled WGS sequence"/>
</dbReference>
<dbReference type="Gene3D" id="1.20.5.1940">
    <property type="match status" value="1"/>
</dbReference>
<feature type="region of interest" description="Disordered" evidence="3">
    <location>
        <begin position="231"/>
        <end position="256"/>
    </location>
</feature>
<feature type="region of interest" description="Disordered" evidence="3">
    <location>
        <begin position="544"/>
        <end position="666"/>
    </location>
</feature>
<dbReference type="AlphaFoldDB" id="A0AAD5T5M0"/>
<dbReference type="Gene3D" id="1.25.40.90">
    <property type="match status" value="1"/>
</dbReference>
<dbReference type="GO" id="GO:0032266">
    <property type="term" value="F:phosphatidylinositol-3-phosphate binding"/>
    <property type="evidence" value="ECO:0007669"/>
    <property type="project" value="TreeGrafter"/>
</dbReference>
<dbReference type="GO" id="GO:0033565">
    <property type="term" value="C:ESCRT-0 complex"/>
    <property type="evidence" value="ECO:0007669"/>
    <property type="project" value="TreeGrafter"/>
</dbReference>
<evidence type="ECO:0000313" key="5">
    <source>
        <dbReference type="EMBL" id="KAJ3127258.1"/>
    </source>
</evidence>
<feature type="compositionally biased region" description="Polar residues" evidence="3">
    <location>
        <begin position="642"/>
        <end position="657"/>
    </location>
</feature>
<dbReference type="InterPro" id="IPR049425">
    <property type="entry name" value="Vps27_GAT-like"/>
</dbReference>
<dbReference type="GO" id="GO:0010008">
    <property type="term" value="C:endosome membrane"/>
    <property type="evidence" value="ECO:0007669"/>
    <property type="project" value="UniProtKB-SubCell"/>
</dbReference>
<reference evidence="5" key="1">
    <citation type="submission" date="2020-05" db="EMBL/GenBank/DDBJ databases">
        <title>Phylogenomic resolution of chytrid fungi.</title>
        <authorList>
            <person name="Stajich J.E."/>
            <person name="Amses K."/>
            <person name="Simmons R."/>
            <person name="Seto K."/>
            <person name="Myers J."/>
            <person name="Bonds A."/>
            <person name="Quandt C.A."/>
            <person name="Barry K."/>
            <person name="Liu P."/>
            <person name="Grigoriev I."/>
            <person name="Longcore J.E."/>
            <person name="James T.Y."/>
        </authorList>
    </citation>
    <scope>NUCLEOTIDE SEQUENCE</scope>
    <source>
        <strain evidence="5">JEL0513</strain>
    </source>
</reference>
<feature type="compositionally biased region" description="Polar residues" evidence="3">
    <location>
        <begin position="300"/>
        <end position="315"/>
    </location>
</feature>
<feature type="compositionally biased region" description="Low complexity" evidence="3">
    <location>
        <begin position="441"/>
        <end position="458"/>
    </location>
</feature>
<feature type="compositionally biased region" description="Polar residues" evidence="3">
    <location>
        <begin position="547"/>
        <end position="614"/>
    </location>
</feature>
<dbReference type="SMART" id="SM00726">
    <property type="entry name" value="UIM"/>
    <property type="match status" value="2"/>
</dbReference>
<feature type="domain" description="VHS" evidence="4">
    <location>
        <begin position="4"/>
        <end position="134"/>
    </location>
</feature>
<evidence type="ECO:0000256" key="2">
    <source>
        <dbReference type="ARBA" id="ARBA00022753"/>
    </source>
</evidence>
<feature type="region of interest" description="Disordered" evidence="3">
    <location>
        <begin position="190"/>
        <end position="219"/>
    </location>
</feature>
<dbReference type="Gene3D" id="6.10.140.100">
    <property type="match status" value="1"/>
</dbReference>
<accession>A0AAD5T5M0</accession>
<evidence type="ECO:0000259" key="4">
    <source>
        <dbReference type="PROSITE" id="PS50179"/>
    </source>
</evidence>
<dbReference type="Pfam" id="PF00790">
    <property type="entry name" value="VHS"/>
    <property type="match status" value="1"/>
</dbReference>
<dbReference type="GO" id="GO:0043130">
    <property type="term" value="F:ubiquitin binding"/>
    <property type="evidence" value="ECO:0007669"/>
    <property type="project" value="InterPro"/>
</dbReference>
<name>A0AAD5T5M0_9FUNG</name>
<dbReference type="InterPro" id="IPR003903">
    <property type="entry name" value="UIM_dom"/>
</dbReference>
<feature type="region of interest" description="Disordered" evidence="3">
    <location>
        <begin position="441"/>
        <end position="460"/>
    </location>
</feature>
<dbReference type="InterPro" id="IPR008942">
    <property type="entry name" value="ENTH_VHS"/>
</dbReference>
<comment type="caution">
    <text evidence="5">The sequence shown here is derived from an EMBL/GenBank/DDBJ whole genome shotgun (WGS) entry which is preliminary data.</text>
</comment>
<feature type="non-terminal residue" evidence="5">
    <location>
        <position position="666"/>
    </location>
</feature>
<dbReference type="CDD" id="cd16979">
    <property type="entry name" value="VHS_Vps27"/>
    <property type="match status" value="1"/>
</dbReference>
<dbReference type="PANTHER" id="PTHR47794:SF1">
    <property type="entry name" value="VACUOLAR PROTEIN SORTING-ASSOCIATED PROTEIN 27"/>
    <property type="match status" value="1"/>
</dbReference>
<proteinExistence type="predicted"/>
<dbReference type="Pfam" id="PF21356">
    <property type="entry name" value="Vps27_GAT-like"/>
    <property type="match status" value="1"/>
</dbReference>
<dbReference type="EMBL" id="JADGJH010000520">
    <property type="protein sequence ID" value="KAJ3127258.1"/>
    <property type="molecule type" value="Genomic_DNA"/>
</dbReference>
<feature type="compositionally biased region" description="Low complexity" evidence="3">
    <location>
        <begin position="190"/>
        <end position="200"/>
    </location>
</feature>
<dbReference type="SUPFAM" id="SSF48464">
    <property type="entry name" value="ENTH/VHS domain"/>
    <property type="match status" value="1"/>
</dbReference>
<dbReference type="PANTHER" id="PTHR47794">
    <property type="entry name" value="VACUOLAR PROTEIN SORTING-ASSOCIATED PROTEIN 27"/>
    <property type="match status" value="1"/>
</dbReference>
<evidence type="ECO:0000313" key="6">
    <source>
        <dbReference type="Proteomes" id="UP001211907"/>
    </source>
</evidence>
<evidence type="ECO:0000256" key="3">
    <source>
        <dbReference type="SAM" id="MobiDB-lite"/>
    </source>
</evidence>
<dbReference type="GO" id="GO:0043328">
    <property type="term" value="P:protein transport to vacuole involved in ubiquitin-dependent protein catabolic process via the multivesicular body sorting pathway"/>
    <property type="evidence" value="ECO:0007669"/>
    <property type="project" value="TreeGrafter"/>
</dbReference>